<dbReference type="Proteomes" id="UP001140502">
    <property type="component" value="Unassembled WGS sequence"/>
</dbReference>
<name>A0A9W8W7K2_9HYPO</name>
<dbReference type="EMBL" id="JAPEUR010000221">
    <property type="protein sequence ID" value="KAJ4314741.1"/>
    <property type="molecule type" value="Genomic_DNA"/>
</dbReference>
<reference evidence="2" key="1">
    <citation type="submission" date="2022-10" db="EMBL/GenBank/DDBJ databases">
        <title>Tapping the CABI collections for fungal endophytes: first genome assemblies for Collariella, Neodidymelliopsis, Ascochyta clinopodiicola, Didymella pomorum, Didymosphaeria variabile, Neocosmospora piperis and Neocucurbitaria cava.</title>
        <authorList>
            <person name="Hill R."/>
        </authorList>
    </citation>
    <scope>NUCLEOTIDE SEQUENCE</scope>
    <source>
        <strain evidence="2">IMI 366586</strain>
    </source>
</reference>
<proteinExistence type="predicted"/>
<dbReference type="AlphaFoldDB" id="A0A9W8W7K2"/>
<evidence type="ECO:0000313" key="2">
    <source>
        <dbReference type="EMBL" id="KAJ4314741.1"/>
    </source>
</evidence>
<gene>
    <name evidence="2" type="ORF">N0V84_008734</name>
</gene>
<accession>A0A9W8W7K2</accession>
<keyword evidence="3" id="KW-1185">Reference proteome</keyword>
<feature type="region of interest" description="Disordered" evidence="1">
    <location>
        <begin position="15"/>
        <end position="87"/>
    </location>
</feature>
<comment type="caution">
    <text evidence="2">The sequence shown here is derived from an EMBL/GenBank/DDBJ whole genome shotgun (WGS) entry which is preliminary data.</text>
</comment>
<feature type="compositionally biased region" description="Polar residues" evidence="1">
    <location>
        <begin position="24"/>
        <end position="36"/>
    </location>
</feature>
<protein>
    <submittedName>
        <fullName evidence="2">Uncharacterized protein</fullName>
    </submittedName>
</protein>
<evidence type="ECO:0000313" key="3">
    <source>
        <dbReference type="Proteomes" id="UP001140502"/>
    </source>
</evidence>
<organism evidence="2 3">
    <name type="scientific">Fusarium piperis</name>
    <dbReference type="NCBI Taxonomy" id="1435070"/>
    <lineage>
        <taxon>Eukaryota</taxon>
        <taxon>Fungi</taxon>
        <taxon>Dikarya</taxon>
        <taxon>Ascomycota</taxon>
        <taxon>Pezizomycotina</taxon>
        <taxon>Sordariomycetes</taxon>
        <taxon>Hypocreomycetidae</taxon>
        <taxon>Hypocreales</taxon>
        <taxon>Nectriaceae</taxon>
        <taxon>Fusarium</taxon>
        <taxon>Fusarium solani species complex</taxon>
    </lineage>
</organism>
<sequence>MPLFLNVSTSQIVASTNQRERIQTNRTRSTPSTARDSSPHGAISERPKTRARRVGDPDTRQRDDGAEGTDGAARDPRDAPDADSVGIQEVVLPGWVEPLDRLLDIDASSDSPDPCAAV</sequence>
<feature type="compositionally biased region" description="Basic and acidic residues" evidence="1">
    <location>
        <begin position="43"/>
        <end position="65"/>
    </location>
</feature>
<evidence type="ECO:0000256" key="1">
    <source>
        <dbReference type="SAM" id="MobiDB-lite"/>
    </source>
</evidence>